<name>A0A067NJJ5_PLEO1</name>
<dbReference type="InterPro" id="IPR009027">
    <property type="entry name" value="Ribosomal_bL9/RNase_H1_N"/>
</dbReference>
<dbReference type="InParanoid" id="A0A067NJJ5"/>
<evidence type="ECO:0000313" key="4">
    <source>
        <dbReference type="Proteomes" id="UP000027073"/>
    </source>
</evidence>
<dbReference type="Pfam" id="PF01693">
    <property type="entry name" value="Cauli_VI"/>
    <property type="match status" value="1"/>
</dbReference>
<dbReference type="HOGENOM" id="CLU_2133920_0_0_1"/>
<proteinExistence type="predicted"/>
<dbReference type="VEuPathDB" id="FungiDB:PLEOSDRAFT_1084798"/>
<dbReference type="EMBL" id="KL198009">
    <property type="protein sequence ID" value="KDQ27195.1"/>
    <property type="molecule type" value="Genomic_DNA"/>
</dbReference>
<dbReference type="InterPro" id="IPR037056">
    <property type="entry name" value="RNase_H1_N_sf"/>
</dbReference>
<dbReference type="SUPFAM" id="SSF55658">
    <property type="entry name" value="L9 N-domain-like"/>
    <property type="match status" value="1"/>
</dbReference>
<feature type="domain" description="Ribonuclease H1 N-terminal" evidence="2">
    <location>
        <begin position="73"/>
        <end position="114"/>
    </location>
</feature>
<evidence type="ECO:0000313" key="3">
    <source>
        <dbReference type="EMBL" id="KDQ27195.1"/>
    </source>
</evidence>
<evidence type="ECO:0000259" key="2">
    <source>
        <dbReference type="Pfam" id="PF01693"/>
    </source>
</evidence>
<gene>
    <name evidence="3" type="ORF">PLEOSDRAFT_1084798</name>
</gene>
<dbReference type="Proteomes" id="UP000027073">
    <property type="component" value="Unassembled WGS sequence"/>
</dbReference>
<reference evidence="4" key="1">
    <citation type="journal article" date="2014" name="Proc. Natl. Acad. Sci. U.S.A.">
        <title>Extensive sampling of basidiomycete genomes demonstrates inadequacy of the white-rot/brown-rot paradigm for wood decay fungi.</title>
        <authorList>
            <person name="Riley R."/>
            <person name="Salamov A.A."/>
            <person name="Brown D.W."/>
            <person name="Nagy L.G."/>
            <person name="Floudas D."/>
            <person name="Held B.W."/>
            <person name="Levasseur A."/>
            <person name="Lombard V."/>
            <person name="Morin E."/>
            <person name="Otillar R."/>
            <person name="Lindquist E.A."/>
            <person name="Sun H."/>
            <person name="LaButti K.M."/>
            <person name="Schmutz J."/>
            <person name="Jabbour D."/>
            <person name="Luo H."/>
            <person name="Baker S.E."/>
            <person name="Pisabarro A.G."/>
            <person name="Walton J.D."/>
            <person name="Blanchette R.A."/>
            <person name="Henrissat B."/>
            <person name="Martin F."/>
            <person name="Cullen D."/>
            <person name="Hibbett D.S."/>
            <person name="Grigoriev I.V."/>
        </authorList>
    </citation>
    <scope>NUCLEOTIDE SEQUENCE [LARGE SCALE GENOMIC DNA]</scope>
    <source>
        <strain evidence="4">PC15</strain>
    </source>
</reference>
<organism evidence="3 4">
    <name type="scientific">Pleurotus ostreatus (strain PC15)</name>
    <name type="common">Oyster mushroom</name>
    <dbReference type="NCBI Taxonomy" id="1137138"/>
    <lineage>
        <taxon>Eukaryota</taxon>
        <taxon>Fungi</taxon>
        <taxon>Dikarya</taxon>
        <taxon>Basidiomycota</taxon>
        <taxon>Agaricomycotina</taxon>
        <taxon>Agaricomycetes</taxon>
        <taxon>Agaricomycetidae</taxon>
        <taxon>Agaricales</taxon>
        <taxon>Pleurotineae</taxon>
        <taxon>Pleurotaceae</taxon>
        <taxon>Pleurotus</taxon>
    </lineage>
</organism>
<feature type="compositionally biased region" description="Pro residues" evidence="1">
    <location>
        <begin position="17"/>
        <end position="40"/>
    </location>
</feature>
<sequence length="130" mass="13015">MTNKKLPPAEFDEAPAVAPPAVAPPAAPAVAPPAVAPPAAPAVGTGPPAGFTTPWVVPIGYAFHLPDPDDEGPFYMITRGREVGIFAGWDITSPLVTGVPGAVFRAVPSVAAAQTRMVSVIASGASAIIP</sequence>
<evidence type="ECO:0000256" key="1">
    <source>
        <dbReference type="SAM" id="MobiDB-lite"/>
    </source>
</evidence>
<dbReference type="OrthoDB" id="3270804at2759"/>
<accession>A0A067NJJ5</accession>
<protein>
    <recommendedName>
        <fullName evidence="2">Ribonuclease H1 N-terminal domain-containing protein</fullName>
    </recommendedName>
</protein>
<dbReference type="Gene3D" id="3.40.970.10">
    <property type="entry name" value="Ribonuclease H1, N-terminal domain"/>
    <property type="match status" value="1"/>
</dbReference>
<dbReference type="AlphaFoldDB" id="A0A067NJJ5"/>
<dbReference type="InterPro" id="IPR011320">
    <property type="entry name" value="RNase_H1_N"/>
</dbReference>
<feature type="region of interest" description="Disordered" evidence="1">
    <location>
        <begin position="1"/>
        <end position="44"/>
    </location>
</feature>